<evidence type="ECO:0000313" key="2">
    <source>
        <dbReference type="Proteomes" id="UP000008063"/>
    </source>
</evidence>
<dbReference type="EMBL" id="GL945478">
    <property type="protein sequence ID" value="EGO00614.1"/>
    <property type="molecule type" value="Genomic_DNA"/>
</dbReference>
<accession>F8PRP4</accession>
<dbReference type="Proteomes" id="UP000008063">
    <property type="component" value="Unassembled WGS sequence"/>
</dbReference>
<keyword evidence="2" id="KW-1185">Reference proteome</keyword>
<gene>
    <name evidence="1" type="ORF">SERLA73DRAFT_178464</name>
</gene>
<dbReference type="InParanoid" id="F8PRP4"/>
<dbReference type="AlphaFoldDB" id="F8PRP4"/>
<evidence type="ECO:0000313" key="1">
    <source>
        <dbReference type="EMBL" id="EGO00614.1"/>
    </source>
</evidence>
<sequence length="77" mass="8775">MINISQVHTICKAAFTLLVFAYKALKQQIEQDDAIKALCVQLRNMLLAVLTCEDLVRIVLQKLRVLLLLEQHSLTIL</sequence>
<proteinExistence type="predicted"/>
<reference evidence="2" key="1">
    <citation type="journal article" date="2011" name="Science">
        <title>The plant cell wall-decomposing machinery underlies the functional diversity of forest fungi.</title>
        <authorList>
            <person name="Eastwood D.C."/>
            <person name="Floudas D."/>
            <person name="Binder M."/>
            <person name="Majcherczyk A."/>
            <person name="Schneider P."/>
            <person name="Aerts A."/>
            <person name="Asiegbu F.O."/>
            <person name="Baker S.E."/>
            <person name="Barry K."/>
            <person name="Bendiksby M."/>
            <person name="Blumentritt M."/>
            <person name="Coutinho P.M."/>
            <person name="Cullen D."/>
            <person name="de Vries R.P."/>
            <person name="Gathman A."/>
            <person name="Goodell B."/>
            <person name="Henrissat B."/>
            <person name="Ihrmark K."/>
            <person name="Kauserud H."/>
            <person name="Kohler A."/>
            <person name="LaButti K."/>
            <person name="Lapidus A."/>
            <person name="Lavin J.L."/>
            <person name="Lee Y.-H."/>
            <person name="Lindquist E."/>
            <person name="Lilly W."/>
            <person name="Lucas S."/>
            <person name="Morin E."/>
            <person name="Murat C."/>
            <person name="Oguiza J.A."/>
            <person name="Park J."/>
            <person name="Pisabarro A.G."/>
            <person name="Riley R."/>
            <person name="Rosling A."/>
            <person name="Salamov A."/>
            <person name="Schmidt O."/>
            <person name="Schmutz J."/>
            <person name="Skrede I."/>
            <person name="Stenlid J."/>
            <person name="Wiebenga A."/>
            <person name="Xie X."/>
            <person name="Kuees U."/>
            <person name="Hibbett D.S."/>
            <person name="Hoffmeister D."/>
            <person name="Hoegberg N."/>
            <person name="Martin F."/>
            <person name="Grigoriev I.V."/>
            <person name="Watkinson S.C."/>
        </authorList>
    </citation>
    <scope>NUCLEOTIDE SEQUENCE [LARGE SCALE GENOMIC DNA]</scope>
    <source>
        <strain evidence="2">strain S7.3</strain>
    </source>
</reference>
<organism evidence="2">
    <name type="scientific">Serpula lacrymans var. lacrymans (strain S7.3)</name>
    <name type="common">Dry rot fungus</name>
    <dbReference type="NCBI Taxonomy" id="936435"/>
    <lineage>
        <taxon>Eukaryota</taxon>
        <taxon>Fungi</taxon>
        <taxon>Dikarya</taxon>
        <taxon>Basidiomycota</taxon>
        <taxon>Agaricomycotina</taxon>
        <taxon>Agaricomycetes</taxon>
        <taxon>Agaricomycetidae</taxon>
        <taxon>Boletales</taxon>
        <taxon>Coniophorineae</taxon>
        <taxon>Serpulaceae</taxon>
        <taxon>Serpula</taxon>
    </lineage>
</organism>
<protein>
    <submittedName>
        <fullName evidence="1">Uncharacterized protein</fullName>
    </submittedName>
</protein>
<name>F8PRP4_SERL3</name>
<dbReference type="HOGENOM" id="CLU_2639617_0_0_1"/>